<evidence type="ECO:0000313" key="3">
    <source>
        <dbReference type="Proteomes" id="UP000519023"/>
    </source>
</evidence>
<protein>
    <submittedName>
        <fullName evidence="2">SLATT domain-containing protein</fullName>
    </submittedName>
</protein>
<dbReference type="AlphaFoldDB" id="A0A7X9WYA4"/>
<feature type="transmembrane region" description="Helical" evidence="1">
    <location>
        <begin position="68"/>
        <end position="86"/>
    </location>
</feature>
<name>A0A7X9WYA4_9SPHN</name>
<keyword evidence="1" id="KW-1133">Transmembrane helix</keyword>
<dbReference type="EMBL" id="JABBFV010000016">
    <property type="protein sequence ID" value="NML12102.1"/>
    <property type="molecule type" value="Genomic_DNA"/>
</dbReference>
<proteinExistence type="predicted"/>
<dbReference type="Proteomes" id="UP000519023">
    <property type="component" value="Unassembled WGS sequence"/>
</dbReference>
<comment type="caution">
    <text evidence="2">The sequence shown here is derived from an EMBL/GenBank/DDBJ whole genome shotgun (WGS) entry which is preliminary data.</text>
</comment>
<keyword evidence="3" id="KW-1185">Reference proteome</keyword>
<accession>A0A7X9WYA4</accession>
<sequence length="170" mass="19005">MSNPTPVPTPKDAIRLELERIEEDCIHSGKSHFNAHERWSRFHYWLGIPSVILSSIAGLAFFKDYPEIGGAIASVVAVLTALSTFLKPFERAASHKSSGDQYLSLRNDARVFRQIRLENVCDDQSAIDGLDEFTKRRNELNQASPQFSTKDFKVARDGIDAGESTHAVDK</sequence>
<keyword evidence="1" id="KW-0812">Transmembrane</keyword>
<organism evidence="2 3">
    <name type="scientific">Sphingobium psychrophilum</name>
    <dbReference type="NCBI Taxonomy" id="2728834"/>
    <lineage>
        <taxon>Bacteria</taxon>
        <taxon>Pseudomonadati</taxon>
        <taxon>Pseudomonadota</taxon>
        <taxon>Alphaproteobacteria</taxon>
        <taxon>Sphingomonadales</taxon>
        <taxon>Sphingomonadaceae</taxon>
        <taxon>Sphingobium</taxon>
    </lineage>
</organism>
<gene>
    <name evidence="2" type="ORF">HHL08_18455</name>
</gene>
<evidence type="ECO:0000313" key="2">
    <source>
        <dbReference type="EMBL" id="NML12102.1"/>
    </source>
</evidence>
<evidence type="ECO:0000256" key="1">
    <source>
        <dbReference type="SAM" id="Phobius"/>
    </source>
</evidence>
<feature type="transmembrane region" description="Helical" evidence="1">
    <location>
        <begin position="42"/>
        <end position="62"/>
    </location>
</feature>
<dbReference type="NCBIfam" id="NF033632">
    <property type="entry name" value="SLATT_4"/>
    <property type="match status" value="1"/>
</dbReference>
<reference evidence="2 3" key="1">
    <citation type="submission" date="2020-04" db="EMBL/GenBank/DDBJ databases">
        <title>Sphingobium sp. AR-3-1 isolated from Arctic soil.</title>
        <authorList>
            <person name="Dahal R.H."/>
            <person name="Chaudhary D.K."/>
        </authorList>
    </citation>
    <scope>NUCLEOTIDE SEQUENCE [LARGE SCALE GENOMIC DNA]</scope>
    <source>
        <strain evidence="2 3">AR-3-1</strain>
    </source>
</reference>
<keyword evidence="1" id="KW-0472">Membrane</keyword>